<comment type="caution">
    <text evidence="2">The sequence shown here is derived from an EMBL/GenBank/DDBJ whole genome shotgun (WGS) entry which is preliminary data.</text>
</comment>
<reference evidence="2 3" key="1">
    <citation type="submission" date="2024-06" db="EMBL/GenBank/DDBJ databases">
        <title>A chromosome level genome sequence of Diviner's sage (Salvia divinorum).</title>
        <authorList>
            <person name="Ford S.A."/>
            <person name="Ro D.-K."/>
            <person name="Ness R.W."/>
            <person name="Phillips M.A."/>
        </authorList>
    </citation>
    <scope>NUCLEOTIDE SEQUENCE [LARGE SCALE GENOMIC DNA]</scope>
    <source>
        <strain evidence="2">SAF-2024a</strain>
        <tissue evidence="2">Leaf</tissue>
    </source>
</reference>
<sequence>MHIIKYQRHGGDPIPNLIREVEDPEGDFEGEGDDEDTNEEREEENDGKCTSDHEDIKEEDYDEEIANRGEDDEGEDEDTNVEDEQRTMGSTRTIMRIPKRMMKARAQIRIQMTRMRKRMMTNIPMISRKWSKRHRQRSVEEDGRGVCQCRRAFLICRRAFQGFESAATKSYSSKSNYFGLIAND</sequence>
<feature type="region of interest" description="Disordered" evidence="1">
    <location>
        <begin position="1"/>
        <end position="89"/>
    </location>
</feature>
<keyword evidence="3" id="KW-1185">Reference proteome</keyword>
<feature type="compositionally biased region" description="Basic and acidic residues" evidence="1">
    <location>
        <begin position="46"/>
        <end position="56"/>
    </location>
</feature>
<evidence type="ECO:0000313" key="2">
    <source>
        <dbReference type="EMBL" id="KAL1542540.1"/>
    </source>
</evidence>
<accession>A0ABD1GFL4</accession>
<gene>
    <name evidence="2" type="ORF">AAHA92_26620</name>
</gene>
<name>A0ABD1GFL4_SALDI</name>
<dbReference type="Proteomes" id="UP001567538">
    <property type="component" value="Unassembled WGS sequence"/>
</dbReference>
<evidence type="ECO:0000313" key="3">
    <source>
        <dbReference type="Proteomes" id="UP001567538"/>
    </source>
</evidence>
<proteinExistence type="predicted"/>
<feature type="compositionally biased region" description="Acidic residues" evidence="1">
    <location>
        <begin position="22"/>
        <end position="45"/>
    </location>
</feature>
<dbReference type="AlphaFoldDB" id="A0ABD1GFL4"/>
<dbReference type="EMBL" id="JBEAFC010000009">
    <property type="protein sequence ID" value="KAL1542540.1"/>
    <property type="molecule type" value="Genomic_DNA"/>
</dbReference>
<evidence type="ECO:0000256" key="1">
    <source>
        <dbReference type="SAM" id="MobiDB-lite"/>
    </source>
</evidence>
<protein>
    <submittedName>
        <fullName evidence="2">Late blight resistance protein R1C-3 isoform X1</fullName>
    </submittedName>
</protein>
<feature type="compositionally biased region" description="Acidic residues" evidence="1">
    <location>
        <begin position="57"/>
        <end position="82"/>
    </location>
</feature>
<organism evidence="2 3">
    <name type="scientific">Salvia divinorum</name>
    <name type="common">Maria pastora</name>
    <name type="synonym">Diviner's sage</name>
    <dbReference type="NCBI Taxonomy" id="28513"/>
    <lineage>
        <taxon>Eukaryota</taxon>
        <taxon>Viridiplantae</taxon>
        <taxon>Streptophyta</taxon>
        <taxon>Embryophyta</taxon>
        <taxon>Tracheophyta</taxon>
        <taxon>Spermatophyta</taxon>
        <taxon>Magnoliopsida</taxon>
        <taxon>eudicotyledons</taxon>
        <taxon>Gunneridae</taxon>
        <taxon>Pentapetalae</taxon>
        <taxon>asterids</taxon>
        <taxon>lamiids</taxon>
        <taxon>Lamiales</taxon>
        <taxon>Lamiaceae</taxon>
        <taxon>Nepetoideae</taxon>
        <taxon>Mentheae</taxon>
        <taxon>Salviinae</taxon>
        <taxon>Salvia</taxon>
        <taxon>Salvia subgen. Calosphace</taxon>
    </lineage>
</organism>